<dbReference type="HOGENOM" id="CLU_3048887_0_0_6"/>
<dbReference type="Proteomes" id="UP000032414">
    <property type="component" value="Chromosome I"/>
</dbReference>
<evidence type="ECO:0000313" key="2">
    <source>
        <dbReference type="EMBL" id="SCY25702.1"/>
    </source>
</evidence>
<dbReference type="PATRIC" id="fig|451.8.peg.2660"/>
<evidence type="ECO:0000313" key="3">
    <source>
        <dbReference type="Proteomes" id="UP000032414"/>
    </source>
</evidence>
<dbReference type="EMBL" id="FMVN01000005">
    <property type="protein sequence ID" value="SCY25702.1"/>
    <property type="molecule type" value="Genomic_DNA"/>
</dbReference>
<proteinExistence type="predicted"/>
<dbReference type="STRING" id="451.B6N58_03240"/>
<reference evidence="1" key="2">
    <citation type="submission" date="2014-09" db="EMBL/GenBank/DDBJ databases">
        <authorList>
            <person name="GOMEZ-VALERO Laura"/>
        </authorList>
    </citation>
    <scope>NUCLEOTIDE SEQUENCE</scope>
    <source>
        <strain evidence="1">ATCC33218</strain>
    </source>
</reference>
<name>A0A098GIQ9_LEGMI</name>
<organism evidence="1 3">
    <name type="scientific">Legionella micdadei</name>
    <name type="common">Tatlockia micdadei</name>
    <dbReference type="NCBI Taxonomy" id="451"/>
    <lineage>
        <taxon>Bacteria</taxon>
        <taxon>Pseudomonadati</taxon>
        <taxon>Pseudomonadota</taxon>
        <taxon>Gammaproteobacteria</taxon>
        <taxon>Legionellales</taxon>
        <taxon>Legionellaceae</taxon>
        <taxon>Legionella</taxon>
    </lineage>
</organism>
<gene>
    <name evidence="1" type="ORF">LMI_2599</name>
    <name evidence="2" type="ORF">SAMN02982997_01232</name>
</gene>
<reference evidence="3" key="1">
    <citation type="submission" date="2014-09" db="EMBL/GenBank/DDBJ databases">
        <authorList>
            <person name="Gomez-Valero L."/>
        </authorList>
    </citation>
    <scope>NUCLEOTIDE SEQUENCE [LARGE SCALE GENOMIC DNA]</scope>
    <source>
        <strain evidence="3">ATCC33218</strain>
    </source>
</reference>
<keyword evidence="4" id="KW-1185">Reference proteome</keyword>
<sequence>MQHEKSNWLAFNLFQLKIIEVKKCCGVEQECIQGQLDEACSQTKMQEKALYWSN</sequence>
<dbReference type="AlphaFoldDB" id="A0A098GIQ9"/>
<accession>A0A098GIQ9</accession>
<protein>
    <submittedName>
        <fullName evidence="1">Uncharacterized protein</fullName>
    </submittedName>
</protein>
<dbReference type="Proteomes" id="UP000182998">
    <property type="component" value="Unassembled WGS sequence"/>
</dbReference>
<dbReference type="EMBL" id="LN614830">
    <property type="protein sequence ID" value="CEG61860.1"/>
    <property type="molecule type" value="Genomic_DNA"/>
</dbReference>
<dbReference type="RefSeq" id="WP_153280306.1">
    <property type="nucleotide sequence ID" value="NZ_CP020614.1"/>
</dbReference>
<dbReference type="KEGG" id="tmc:LMI_2599"/>
<reference evidence="2 4" key="3">
    <citation type="submission" date="2016-10" db="EMBL/GenBank/DDBJ databases">
        <authorList>
            <person name="Varghese N."/>
            <person name="Submissions S."/>
        </authorList>
    </citation>
    <scope>NUCLEOTIDE SEQUENCE [LARGE SCALE GENOMIC DNA]</scope>
    <source>
        <strain evidence="2 4">ATCC 33218</strain>
    </source>
</reference>
<evidence type="ECO:0000313" key="1">
    <source>
        <dbReference type="EMBL" id="CEG61860.1"/>
    </source>
</evidence>
<evidence type="ECO:0000313" key="4">
    <source>
        <dbReference type="Proteomes" id="UP000182998"/>
    </source>
</evidence>